<comment type="cofactor">
    <cofactor evidence="1">
        <name>a metal cation</name>
        <dbReference type="ChEBI" id="CHEBI:25213"/>
    </cofactor>
</comment>
<dbReference type="SUPFAM" id="SSF55021">
    <property type="entry name" value="ACT-like"/>
    <property type="match status" value="1"/>
</dbReference>
<dbReference type="SUPFAM" id="SSF51735">
    <property type="entry name" value="NAD(P)-binding Rossmann-fold domains"/>
    <property type="match status" value="1"/>
</dbReference>
<evidence type="ECO:0000256" key="6">
    <source>
        <dbReference type="ARBA" id="ARBA00013376"/>
    </source>
</evidence>
<dbReference type="Pfam" id="PF03447">
    <property type="entry name" value="NAD_binding_3"/>
    <property type="match status" value="1"/>
</dbReference>
<comment type="pathway">
    <text evidence="3 16">Amino-acid biosynthesis; L-methionine biosynthesis via de novo pathway; L-homoserine from L-aspartate: step 3/3.</text>
</comment>
<name>W1UYK8_9FIRM</name>
<comment type="pathway">
    <text evidence="2 16">Amino-acid biosynthesis; L-threonine biosynthesis; L-threonine from L-aspartate: step 3/5.</text>
</comment>
<dbReference type="InterPro" id="IPR002912">
    <property type="entry name" value="ACT_dom"/>
</dbReference>
<dbReference type="InterPro" id="IPR005106">
    <property type="entry name" value="Asp/hSer_DH_NAD-bd"/>
</dbReference>
<dbReference type="CDD" id="cd04881">
    <property type="entry name" value="ACT_HSDH-Hom"/>
    <property type="match status" value="1"/>
</dbReference>
<dbReference type="UniPathway" id="UPA00051">
    <property type="reaction ID" value="UER00465"/>
</dbReference>
<dbReference type="PROSITE" id="PS51671">
    <property type="entry name" value="ACT"/>
    <property type="match status" value="1"/>
</dbReference>
<reference evidence="19 20" key="1">
    <citation type="submission" date="2013-12" db="EMBL/GenBank/DDBJ databases">
        <title>A Varibaculum cambriense genome reconstructed from a premature infant gut community with otherwise low bacterial novelty that shifts toward anaerobic metabolism during the third week of life.</title>
        <authorList>
            <person name="Brown C.T."/>
            <person name="Sharon I."/>
            <person name="Thomas B.C."/>
            <person name="Castelle C.J."/>
            <person name="Morowitz M.J."/>
            <person name="Banfield J.F."/>
        </authorList>
    </citation>
    <scope>NUCLEOTIDE SEQUENCE [LARGE SCALE GENOMIC DNA]</scope>
    <source>
        <strain evidence="20">DORA_11</strain>
    </source>
</reference>
<protein>
    <recommendedName>
        <fullName evidence="6 16">Homoserine dehydrogenase</fullName>
        <ecNumber evidence="5 16">1.1.1.3</ecNumber>
    </recommendedName>
</protein>
<keyword evidence="7 16" id="KW-0028">Amino-acid biosynthesis</keyword>
<evidence type="ECO:0000256" key="7">
    <source>
        <dbReference type="ARBA" id="ARBA00022605"/>
    </source>
</evidence>
<dbReference type="NCBIfam" id="NF004976">
    <property type="entry name" value="PRK06349.1"/>
    <property type="match status" value="1"/>
</dbReference>
<dbReference type="Gene3D" id="3.30.360.10">
    <property type="entry name" value="Dihydrodipicolinate Reductase, domain 2"/>
    <property type="match status" value="1"/>
</dbReference>
<evidence type="ECO:0000256" key="3">
    <source>
        <dbReference type="ARBA" id="ARBA00005062"/>
    </source>
</evidence>
<organism evidence="19 20">
    <name type="scientific">Veillonella dispar DORA_11</name>
    <dbReference type="NCBI Taxonomy" id="1403949"/>
    <lineage>
        <taxon>Bacteria</taxon>
        <taxon>Bacillati</taxon>
        <taxon>Bacillota</taxon>
        <taxon>Negativicutes</taxon>
        <taxon>Veillonellales</taxon>
        <taxon>Veillonellaceae</taxon>
        <taxon>Veillonella</taxon>
    </lineage>
</organism>
<evidence type="ECO:0000256" key="16">
    <source>
        <dbReference type="RuleBase" id="RU000579"/>
    </source>
</evidence>
<dbReference type="EC" id="1.1.1.3" evidence="5 16"/>
<dbReference type="PROSITE" id="PS01042">
    <property type="entry name" value="HOMOSER_DHGENASE"/>
    <property type="match status" value="1"/>
</dbReference>
<dbReference type="PATRIC" id="fig|1403949.3.peg.1495"/>
<dbReference type="PANTHER" id="PTHR43331:SF1">
    <property type="entry name" value="HOMOSERINE DEHYDROGENASE"/>
    <property type="match status" value="1"/>
</dbReference>
<dbReference type="PANTHER" id="PTHR43331">
    <property type="entry name" value="HOMOSERINE DEHYDROGENASE"/>
    <property type="match status" value="1"/>
</dbReference>
<dbReference type="UniPathway" id="UPA00050">
    <property type="reaction ID" value="UER00063"/>
</dbReference>
<feature type="binding site" evidence="15">
    <location>
        <position position="191"/>
    </location>
    <ligand>
        <name>L-homoserine</name>
        <dbReference type="ChEBI" id="CHEBI:57476"/>
    </ligand>
</feature>
<dbReference type="PIRSF" id="PIRSF000098">
    <property type="entry name" value="Homoser_dehydrog"/>
    <property type="match status" value="1"/>
</dbReference>
<keyword evidence="11" id="KW-0915">Sodium</keyword>
<evidence type="ECO:0000256" key="14">
    <source>
        <dbReference type="PIRSR" id="PIRSR000098-1"/>
    </source>
</evidence>
<dbReference type="InterPro" id="IPR036291">
    <property type="entry name" value="NAD(P)-bd_dom_sf"/>
</dbReference>
<evidence type="ECO:0000313" key="19">
    <source>
        <dbReference type="EMBL" id="ETI97774.1"/>
    </source>
</evidence>
<feature type="domain" description="ACT" evidence="18">
    <location>
        <begin position="351"/>
        <end position="425"/>
    </location>
</feature>
<dbReference type="Gene3D" id="3.40.50.720">
    <property type="entry name" value="NAD(P)-binding Rossmann-like Domain"/>
    <property type="match status" value="1"/>
</dbReference>
<feature type="binding site" evidence="15">
    <location>
        <position position="106"/>
    </location>
    <ligand>
        <name>NADPH</name>
        <dbReference type="ChEBI" id="CHEBI:57783"/>
    </ligand>
</feature>
<dbReference type="Gene3D" id="3.30.70.260">
    <property type="match status" value="1"/>
</dbReference>
<dbReference type="InterPro" id="IPR016204">
    <property type="entry name" value="HDH"/>
</dbReference>
<dbReference type="GO" id="GO:0004412">
    <property type="term" value="F:homoserine dehydrogenase activity"/>
    <property type="evidence" value="ECO:0007669"/>
    <property type="project" value="UniProtKB-EC"/>
</dbReference>
<evidence type="ECO:0000256" key="4">
    <source>
        <dbReference type="ARBA" id="ARBA00006753"/>
    </source>
</evidence>
<dbReference type="InterPro" id="IPR019811">
    <property type="entry name" value="HDH_CS"/>
</dbReference>
<comment type="caution">
    <text evidence="19">The sequence shown here is derived from an EMBL/GenBank/DDBJ whole genome shotgun (WGS) entry which is preliminary data.</text>
</comment>
<dbReference type="SUPFAM" id="SSF55347">
    <property type="entry name" value="Glyceraldehyde-3-phosphate dehydrogenase-like, C-terminal domain"/>
    <property type="match status" value="1"/>
</dbReference>
<evidence type="ECO:0000313" key="20">
    <source>
        <dbReference type="Proteomes" id="UP000018855"/>
    </source>
</evidence>
<evidence type="ECO:0000256" key="8">
    <source>
        <dbReference type="ARBA" id="ARBA00022697"/>
    </source>
</evidence>
<dbReference type="Proteomes" id="UP000018855">
    <property type="component" value="Unassembled WGS sequence"/>
</dbReference>
<dbReference type="GO" id="GO:0009086">
    <property type="term" value="P:methionine biosynthetic process"/>
    <property type="evidence" value="ECO:0007669"/>
    <property type="project" value="UniProtKB-KW"/>
</dbReference>
<sequence>MTTIKIALLGFGTVAQGTFNLLQDNAELIKNRTGVNVEISKIYVRNPEKYSHITLPETAKYVTDIDEVLKDDSIQMVVELMGGTNFAKNCVEGALKAKKNVVTANKDLLAEAGPYLLDLASKNGVDLRFEASVLGGIPIIRTLYESLAGNRITEIIGIMNGTTNFILTKMSEEGLSYQDVLKEAQDLGYAEADPTADVEGLDAARKLAILASISFNRRIFFEDVTVEGITCIDTEDIKFGKEFGYNIKLLGIAKETAQGLSLNVYPAFIPTTHPLASVRGSYNAIYVKGNGIDDVMLYGRGAGSLPTGSSVVSDIMEVAKNVSYNETGRLKPFYYDQKDIYSPGKIQSSYYLRLAVDNKTGVLAKISAKLAEQKISVLSIVQRNMDPETAVLAIVTSKCPRSYILNLIDSFNSLRSVKAVNSVIRIMEA</sequence>
<keyword evidence="12 16" id="KW-0486">Methionine biosynthesis</keyword>
<accession>W1UYK8</accession>
<evidence type="ECO:0000256" key="5">
    <source>
        <dbReference type="ARBA" id="ARBA00013213"/>
    </source>
</evidence>
<evidence type="ECO:0000256" key="13">
    <source>
        <dbReference type="ARBA" id="ARBA00048841"/>
    </source>
</evidence>
<comment type="similarity">
    <text evidence="4 17">Belongs to the homoserine dehydrogenase family.</text>
</comment>
<evidence type="ECO:0000259" key="18">
    <source>
        <dbReference type="PROSITE" id="PS51671"/>
    </source>
</evidence>
<dbReference type="FunFam" id="3.30.360.10:FF:000005">
    <property type="entry name" value="Homoserine dehydrogenase"/>
    <property type="match status" value="1"/>
</dbReference>
<gene>
    <name evidence="19" type="ORF">Q619_VDC00575G0087</name>
</gene>
<evidence type="ECO:0000256" key="9">
    <source>
        <dbReference type="ARBA" id="ARBA00022857"/>
    </source>
</evidence>
<keyword evidence="9 15" id="KW-0521">NADP</keyword>
<evidence type="ECO:0000256" key="10">
    <source>
        <dbReference type="ARBA" id="ARBA00023002"/>
    </source>
</evidence>
<comment type="catalytic activity">
    <reaction evidence="13">
        <text>L-homoserine + NADP(+) = L-aspartate 4-semialdehyde + NADPH + H(+)</text>
        <dbReference type="Rhea" id="RHEA:15761"/>
        <dbReference type="ChEBI" id="CHEBI:15378"/>
        <dbReference type="ChEBI" id="CHEBI:57476"/>
        <dbReference type="ChEBI" id="CHEBI:57783"/>
        <dbReference type="ChEBI" id="CHEBI:58349"/>
        <dbReference type="ChEBI" id="CHEBI:537519"/>
        <dbReference type="EC" id="1.1.1.3"/>
    </reaction>
    <physiologicalReaction direction="right-to-left" evidence="13">
        <dbReference type="Rhea" id="RHEA:15763"/>
    </physiologicalReaction>
</comment>
<dbReference type="InterPro" id="IPR001342">
    <property type="entry name" value="HDH_cat"/>
</dbReference>
<keyword evidence="10 16" id="KW-0560">Oxidoreductase</keyword>
<dbReference type="AlphaFoldDB" id="W1UYK8"/>
<evidence type="ECO:0000256" key="15">
    <source>
        <dbReference type="PIRSR" id="PIRSR000098-2"/>
    </source>
</evidence>
<proteinExistence type="inferred from homology"/>
<dbReference type="InterPro" id="IPR045865">
    <property type="entry name" value="ACT-like_dom_sf"/>
</dbReference>
<evidence type="ECO:0000256" key="17">
    <source>
        <dbReference type="RuleBase" id="RU004171"/>
    </source>
</evidence>
<evidence type="ECO:0000256" key="2">
    <source>
        <dbReference type="ARBA" id="ARBA00005056"/>
    </source>
</evidence>
<dbReference type="GO" id="GO:0050661">
    <property type="term" value="F:NADP binding"/>
    <property type="evidence" value="ECO:0007669"/>
    <property type="project" value="InterPro"/>
</dbReference>
<evidence type="ECO:0000256" key="12">
    <source>
        <dbReference type="ARBA" id="ARBA00023167"/>
    </source>
</evidence>
<dbReference type="EMBL" id="AZMJ01000575">
    <property type="protein sequence ID" value="ETI97774.1"/>
    <property type="molecule type" value="Genomic_DNA"/>
</dbReference>
<dbReference type="Pfam" id="PF00742">
    <property type="entry name" value="Homoserine_dh"/>
    <property type="match status" value="1"/>
</dbReference>
<evidence type="ECO:0000256" key="1">
    <source>
        <dbReference type="ARBA" id="ARBA00001920"/>
    </source>
</evidence>
<keyword evidence="8 16" id="KW-0791">Threonine biosynthesis</keyword>
<feature type="active site" description="Proton donor" evidence="14">
    <location>
        <position position="206"/>
    </location>
</feature>
<dbReference type="GO" id="GO:0009088">
    <property type="term" value="P:threonine biosynthetic process"/>
    <property type="evidence" value="ECO:0007669"/>
    <property type="project" value="UniProtKB-UniPathway"/>
</dbReference>
<evidence type="ECO:0000256" key="11">
    <source>
        <dbReference type="ARBA" id="ARBA00023053"/>
    </source>
</evidence>